<protein>
    <submittedName>
        <fullName evidence="1">Uncharacterized protein</fullName>
    </submittedName>
</protein>
<evidence type="ECO:0000313" key="2">
    <source>
        <dbReference type="EMBL" id="KAL1504558.1"/>
    </source>
</evidence>
<organism evidence="1 3">
    <name type="scientific">Prymnesium parvum</name>
    <name type="common">Toxic golden alga</name>
    <dbReference type="NCBI Taxonomy" id="97485"/>
    <lineage>
        <taxon>Eukaryota</taxon>
        <taxon>Haptista</taxon>
        <taxon>Haptophyta</taxon>
        <taxon>Prymnesiophyceae</taxon>
        <taxon>Prymnesiales</taxon>
        <taxon>Prymnesiaceae</taxon>
        <taxon>Prymnesium</taxon>
    </lineage>
</organism>
<dbReference type="EMBL" id="JBGBPQ010000020">
    <property type="protein sequence ID" value="KAL1504520.1"/>
    <property type="molecule type" value="Genomic_DNA"/>
</dbReference>
<dbReference type="AlphaFoldDB" id="A0AB34IU83"/>
<comment type="caution">
    <text evidence="1">The sequence shown here is derived from an EMBL/GenBank/DDBJ whole genome shotgun (WGS) entry which is preliminary data.</text>
</comment>
<dbReference type="EMBL" id="JBGBPQ010000020">
    <property type="protein sequence ID" value="KAL1504558.1"/>
    <property type="molecule type" value="Genomic_DNA"/>
</dbReference>
<gene>
    <name evidence="1" type="ORF">AB1Y20_010922</name>
    <name evidence="2" type="ORF">AB1Y20_010958</name>
</gene>
<reference evidence="1 3" key="1">
    <citation type="journal article" date="2024" name="Science">
        <title>Giant polyketide synthase enzymes in the biosynthesis of giant marine polyether toxins.</title>
        <authorList>
            <person name="Fallon T.R."/>
            <person name="Shende V.V."/>
            <person name="Wierzbicki I.H."/>
            <person name="Pendleton A.L."/>
            <person name="Watervoot N.F."/>
            <person name="Auber R.P."/>
            <person name="Gonzalez D.J."/>
            <person name="Wisecaver J.H."/>
            <person name="Moore B.S."/>
        </authorList>
    </citation>
    <scope>NUCLEOTIDE SEQUENCE [LARGE SCALE GENOMIC DNA]</scope>
    <source>
        <strain evidence="1 3">12B1</strain>
    </source>
</reference>
<sequence>MVLRSPPLRRVSSFLEEEPPSPSLSSRLSEPLWHCTSNARLLVHCAQLHTLLELEASPHGEAAPLAQIYSSRPRVRQLVDAVCDDADHLNAYPSPMDLIERSGLACMCPLVGHFLGNPDKVYRDEQVPLVKHFLDQATGLNQLLVTARQLREDTRRSHFKYTAHKLALLYHAVNLSRTHREVLRKRIEERFEEVKAATEGEGAALGDHLAGWLIELCDEVCALVRAAPPPMRAQLGALALIQRGLRPEQEG</sequence>
<evidence type="ECO:0000313" key="3">
    <source>
        <dbReference type="Proteomes" id="UP001515480"/>
    </source>
</evidence>
<proteinExistence type="predicted"/>
<evidence type="ECO:0000313" key="1">
    <source>
        <dbReference type="EMBL" id="KAL1504520.1"/>
    </source>
</evidence>
<accession>A0AB34IU83</accession>
<dbReference type="Proteomes" id="UP001515480">
    <property type="component" value="Unassembled WGS sequence"/>
</dbReference>
<name>A0AB34IU83_PRYPA</name>
<keyword evidence="3" id="KW-1185">Reference proteome</keyword>